<accession>A0A7X5ZWR9</accession>
<protein>
    <recommendedName>
        <fullName evidence="3">Baseplate protein J-like domain-containing protein</fullName>
    </recommendedName>
</protein>
<keyword evidence="2" id="KW-1185">Reference proteome</keyword>
<dbReference type="RefSeq" id="WP_167300773.1">
    <property type="nucleotide sequence ID" value="NZ_JAASQV010000003.1"/>
</dbReference>
<comment type="caution">
    <text evidence="1">The sequence shown here is derived from an EMBL/GenBank/DDBJ whole genome shotgun (WGS) entry which is preliminary data.</text>
</comment>
<evidence type="ECO:0000313" key="1">
    <source>
        <dbReference type="EMBL" id="NIJ66431.1"/>
    </source>
</evidence>
<evidence type="ECO:0000313" key="2">
    <source>
        <dbReference type="Proteomes" id="UP000564677"/>
    </source>
</evidence>
<gene>
    <name evidence="1" type="ORF">FHR20_003404</name>
</gene>
<dbReference type="Proteomes" id="UP000564677">
    <property type="component" value="Unassembled WGS sequence"/>
</dbReference>
<name>A0A7X5ZWR9_9SPHN</name>
<evidence type="ECO:0008006" key="3">
    <source>
        <dbReference type="Google" id="ProtNLM"/>
    </source>
</evidence>
<dbReference type="EMBL" id="JAASQV010000003">
    <property type="protein sequence ID" value="NIJ66431.1"/>
    <property type="molecule type" value="Genomic_DNA"/>
</dbReference>
<organism evidence="1 2">
    <name type="scientific">Sphingomonas leidyi</name>
    <dbReference type="NCBI Taxonomy" id="68569"/>
    <lineage>
        <taxon>Bacteria</taxon>
        <taxon>Pseudomonadati</taxon>
        <taxon>Pseudomonadota</taxon>
        <taxon>Alphaproteobacteria</taxon>
        <taxon>Sphingomonadales</taxon>
        <taxon>Sphingomonadaceae</taxon>
        <taxon>Sphingomonas</taxon>
    </lineage>
</organism>
<sequence>MADDTQPTVVHSVQSAGSLQLVVQVAPASAIPAAQVRAADIAMDALAGDAAPATPPTTVPALDTAPVAITDLFGTPAEVVRVHALDPDTGLLHIQAIPPPADPAADAPAYRLTIGDVSTWFAPESKANVATPSRPVQAPPGQAAINYLGRDYAAFTSLMRSRVSQIVRDDSAWALDHPADPMTTLIEALAYAGDHLSFRQDAAGTESYLPTARHRLSLRRHARLRDYGVNDGCNARTALVFTVKSNGVIPAGLQVVTQQPGIVTMNLPATQDLTASTTVFETMADLPVSLLRNNLAYPLARSAAYTLPQGAIQAQLNTAQTGLVPGQLVAFVQTAAPAGAAQPFGAQVVRLIKVELLPNGNNPPYATMITWHPEDALTKPLTVAVQNQAGMVQLYGNVGLADHGRTIAVTPMPDTAPAGRVYRPIIEVEDPVSAAPMPASVAAFDGSQDIAEAALLVPSAKASLAPDPGQANLCVKMLGERPGMAKVVDLWTARQDLMSTPPAGRAFAAAPEDGYGGNRRHLFLRFGDGALGEAPAPGTTFTATVRVGDGQSGRVRANALVQIVGSTPMISWVSNPLPATPAQPELNESVRLFATTSFRTNLRGIDPDDWERLAQSDPLVTEADARLVNGYAPCIVGIATTTTTPDGYTYPIAKARLMEYAVLGAPPTIQQESDVPINVSLVVYCSQGSNIGAARERLLRRIGAGAKTDGGPAHFHPTAWPLGRPVILADLIALLGADPVVSLVVSDPAMDPRVVFQTVSGRDNTVDNIKAGRIAIGSNERARAGNDGFHPELGIVRLFVAAAK</sequence>
<proteinExistence type="predicted"/>
<dbReference type="AlphaFoldDB" id="A0A7X5ZWR9"/>
<reference evidence="1 2" key="1">
    <citation type="submission" date="2020-03" db="EMBL/GenBank/DDBJ databases">
        <title>Genomic Encyclopedia of Type Strains, Phase IV (KMG-IV): sequencing the most valuable type-strain genomes for metagenomic binning, comparative biology and taxonomic classification.</title>
        <authorList>
            <person name="Goeker M."/>
        </authorList>
    </citation>
    <scope>NUCLEOTIDE SEQUENCE [LARGE SCALE GENOMIC DNA]</scope>
    <source>
        <strain evidence="1 2">DSM 4733</strain>
    </source>
</reference>